<evidence type="ECO:0000256" key="1">
    <source>
        <dbReference type="ARBA" id="ARBA00022714"/>
    </source>
</evidence>
<keyword evidence="9" id="KW-1185">Reference proteome</keyword>
<dbReference type="PROSITE" id="PS51085">
    <property type="entry name" value="2FE2S_FER_2"/>
    <property type="match status" value="1"/>
</dbReference>
<comment type="pathway">
    <text evidence="6">Alkaloid degradation; nicotine degradation.</text>
</comment>
<dbReference type="RefSeq" id="WP_425269898.1">
    <property type="nucleotide sequence ID" value="NZ_RKQG01000001.1"/>
</dbReference>
<dbReference type="FunFam" id="3.10.20.30:FF:000020">
    <property type="entry name" value="Xanthine dehydrogenase iron-sulfur subunit"/>
    <property type="match status" value="1"/>
</dbReference>
<keyword evidence="1" id="KW-0001">2Fe-2S</keyword>
<dbReference type="PROSITE" id="PS00197">
    <property type="entry name" value="2FE2S_FER_1"/>
    <property type="match status" value="1"/>
</dbReference>
<dbReference type="CDD" id="cd00207">
    <property type="entry name" value="fer2"/>
    <property type="match status" value="1"/>
</dbReference>
<sequence>MSEITVHVDGTPRRLTVDTRTTLLDALRERLGVTSPKKGCDHGQCGACTVLSGGRRVLSCLTLALTQDGARVVTAEGLAARGQGAGGQRSDDGLHPVQRAFIDCDAFQCGYCTPGQVVSAVGMLDEFARGWPSAVTEGTRPPELDRAEVAERMSGNLCRCAAYVNIVPAVQRAAAESGPAAPGAEVAE</sequence>
<dbReference type="AlphaFoldDB" id="A0A3N4SJS6"/>
<name>A0A3N4SJS6_9ACTN</name>
<dbReference type="GO" id="GO:0016903">
    <property type="term" value="F:oxidoreductase activity, acting on the aldehyde or oxo group of donors"/>
    <property type="evidence" value="ECO:0007669"/>
    <property type="project" value="TreeGrafter"/>
</dbReference>
<gene>
    <name evidence="8" type="ORF">EDD38_5142</name>
</gene>
<dbReference type="Gene3D" id="3.10.20.30">
    <property type="match status" value="1"/>
</dbReference>
<organism evidence="8 9">
    <name type="scientific">Kitasatospora cineracea</name>
    <dbReference type="NCBI Taxonomy" id="88074"/>
    <lineage>
        <taxon>Bacteria</taxon>
        <taxon>Bacillati</taxon>
        <taxon>Actinomycetota</taxon>
        <taxon>Actinomycetes</taxon>
        <taxon>Kitasatosporales</taxon>
        <taxon>Streptomycetaceae</taxon>
        <taxon>Kitasatospora</taxon>
    </lineage>
</organism>
<dbReference type="EMBL" id="RKQG01000001">
    <property type="protein sequence ID" value="RPE36764.1"/>
    <property type="molecule type" value="Genomic_DNA"/>
</dbReference>
<dbReference type="GO" id="GO:0051537">
    <property type="term" value="F:2 iron, 2 sulfur cluster binding"/>
    <property type="evidence" value="ECO:0007669"/>
    <property type="project" value="UniProtKB-KW"/>
</dbReference>
<evidence type="ECO:0000256" key="2">
    <source>
        <dbReference type="ARBA" id="ARBA00022723"/>
    </source>
</evidence>
<dbReference type="Pfam" id="PF00111">
    <property type="entry name" value="Fer2"/>
    <property type="match status" value="1"/>
</dbReference>
<evidence type="ECO:0000313" key="8">
    <source>
        <dbReference type="EMBL" id="RPE36764.1"/>
    </source>
</evidence>
<feature type="domain" description="2Fe-2S ferredoxin-type" evidence="7">
    <location>
        <begin position="2"/>
        <end position="78"/>
    </location>
</feature>
<dbReference type="GO" id="GO:0046872">
    <property type="term" value="F:metal ion binding"/>
    <property type="evidence" value="ECO:0007669"/>
    <property type="project" value="UniProtKB-KW"/>
</dbReference>
<dbReference type="PANTHER" id="PTHR45331">
    <property type="entry name" value="OXIDOREDUCTASE, IRON-SULPHUR BINDING SUBUNIT-RELATED-RELATED"/>
    <property type="match status" value="1"/>
</dbReference>
<protein>
    <submittedName>
        <fullName evidence="8">Xanthine dehydrogenase YagT iron-sulfur-binding subunit</fullName>
    </submittedName>
</protein>
<dbReference type="InterPro" id="IPR052914">
    <property type="entry name" value="Aldehyde_Oxdr_Iron-Sulfur"/>
</dbReference>
<keyword evidence="4" id="KW-0408">Iron</keyword>
<evidence type="ECO:0000256" key="3">
    <source>
        <dbReference type="ARBA" id="ARBA00023002"/>
    </source>
</evidence>
<dbReference type="InterPro" id="IPR001041">
    <property type="entry name" value="2Fe-2S_ferredoxin-type"/>
</dbReference>
<dbReference type="InterPro" id="IPR036884">
    <property type="entry name" value="2Fe-2S-bd_dom_sf"/>
</dbReference>
<evidence type="ECO:0000256" key="5">
    <source>
        <dbReference type="ARBA" id="ARBA00023014"/>
    </source>
</evidence>
<evidence type="ECO:0000256" key="4">
    <source>
        <dbReference type="ARBA" id="ARBA00023004"/>
    </source>
</evidence>
<evidence type="ECO:0000256" key="6">
    <source>
        <dbReference type="ARBA" id="ARBA00060707"/>
    </source>
</evidence>
<keyword evidence="3" id="KW-0560">Oxidoreductase</keyword>
<evidence type="ECO:0000259" key="7">
    <source>
        <dbReference type="PROSITE" id="PS51085"/>
    </source>
</evidence>
<keyword evidence="2" id="KW-0479">Metal-binding</keyword>
<dbReference type="SUPFAM" id="SSF47741">
    <property type="entry name" value="CO dehydrogenase ISP C-domain like"/>
    <property type="match status" value="1"/>
</dbReference>
<dbReference type="Proteomes" id="UP000266906">
    <property type="component" value="Unassembled WGS sequence"/>
</dbReference>
<keyword evidence="5" id="KW-0411">Iron-sulfur</keyword>
<accession>A0A3N4SJS6</accession>
<dbReference type="InterPro" id="IPR006058">
    <property type="entry name" value="2Fe2S_fd_BS"/>
</dbReference>
<dbReference type="InterPro" id="IPR012675">
    <property type="entry name" value="Beta-grasp_dom_sf"/>
</dbReference>
<dbReference type="InterPro" id="IPR036010">
    <property type="entry name" value="2Fe-2S_ferredoxin-like_sf"/>
</dbReference>
<evidence type="ECO:0000313" key="9">
    <source>
        <dbReference type="Proteomes" id="UP000266906"/>
    </source>
</evidence>
<dbReference type="InterPro" id="IPR002888">
    <property type="entry name" value="2Fe-2S-bd"/>
</dbReference>
<proteinExistence type="predicted"/>
<reference evidence="8 9" key="1">
    <citation type="submission" date="2018-11" db="EMBL/GenBank/DDBJ databases">
        <title>Sequencing the genomes of 1000 actinobacteria strains.</title>
        <authorList>
            <person name="Klenk H.-P."/>
        </authorList>
    </citation>
    <scope>NUCLEOTIDE SEQUENCE [LARGE SCALE GENOMIC DNA]</scope>
    <source>
        <strain evidence="8 9">DSM 44781</strain>
    </source>
</reference>
<dbReference type="Pfam" id="PF01799">
    <property type="entry name" value="Fer2_2"/>
    <property type="match status" value="1"/>
</dbReference>
<dbReference type="PANTHER" id="PTHR45331:SF2">
    <property type="entry name" value="OXIDOREDUCTASE WITH IRON-SULFUR SUBUNIT"/>
    <property type="match status" value="1"/>
</dbReference>
<comment type="caution">
    <text evidence="8">The sequence shown here is derived from an EMBL/GenBank/DDBJ whole genome shotgun (WGS) entry which is preliminary data.</text>
</comment>
<dbReference type="SUPFAM" id="SSF54292">
    <property type="entry name" value="2Fe-2S ferredoxin-like"/>
    <property type="match status" value="1"/>
</dbReference>
<dbReference type="Gene3D" id="1.10.150.120">
    <property type="entry name" value="[2Fe-2S]-binding domain"/>
    <property type="match status" value="1"/>
</dbReference>